<dbReference type="InterPro" id="IPR051816">
    <property type="entry name" value="Glycosyl_Hydrolase_31"/>
</dbReference>
<comment type="caution">
    <text evidence="4">The sequence shown here is derived from an EMBL/GenBank/DDBJ whole genome shotgun (WGS) entry which is preliminary data.</text>
</comment>
<dbReference type="InterPro" id="IPR017853">
    <property type="entry name" value="GH"/>
</dbReference>
<dbReference type="Gene3D" id="2.60.40.1760">
    <property type="entry name" value="glycosyl hydrolase (family 31)"/>
    <property type="match status" value="2"/>
</dbReference>
<evidence type="ECO:0000256" key="1">
    <source>
        <dbReference type="ARBA" id="ARBA00007806"/>
    </source>
</evidence>
<dbReference type="CDD" id="cd06591">
    <property type="entry name" value="GH31_xylosidase_XylS"/>
    <property type="match status" value="1"/>
</dbReference>
<keyword evidence="2" id="KW-0378">Hydrolase</keyword>
<gene>
    <name evidence="4" type="ORF">GJU39_17320</name>
</gene>
<dbReference type="Pfam" id="PF01055">
    <property type="entry name" value="Glyco_hydro_31_2nd"/>
    <property type="match status" value="1"/>
</dbReference>
<sequence>MQTYDDMMNYKGKQVMLQQYNTDVAIPFLLSNKNYGILWDNYSITKVGDVRDFQPLSSLALFSKEGDQGWLTATYTDQKNRAKTIQRAESTINYSFLSDMKNFPDSFKLADGMVKWEGKVSSGFSGLHQFSVKYAGYIKVWINGKLLVDKWRQAWNPGSAVVEAEMQKDKKYDFKIEWIPDGSESYLAVKCLVPVAKEATDQYAFSSEAGDEINYYFVSGANADEVISGYRTLTGKAVLMPKWAMGFWQSRERYKTQAELLEVVKEYRARKIPLDNIVLDWQYWKPDSWGTHEFDKTRFPDADAMIKTLHNTYHTRLMVSVWPKFYSGNANYELMNKNGFLYKRNIADGRKDWLGYPSTFYDAFNPKARSMFWSLMNKSLYTKGVDAWWMDATEPDIHSNLPVTERKQLMNPTFLGSATKYFNAFPLQNSKGVYEGQREANPNDRVFILTRSAYGGLQRYAAATWSGDIASRWEDMKAQIAAGINFSLSGLPYWTMDIGGFSVERRYEKPNAANLAEWRELNTRWYQFGAFVPLFRSHGQFPFREMYNIAPSGHPAYSSMLYYNKLRYRLMPYIYSLAGNAYQKDHTIMRGLIMDFASDPKVNDIRDQYLFGPSLMINPVYQYGATSRKVYLPGQNGWYDLYSGAYLKGGQTITAKAPYSQMPVYVKAGAIIPYGPEILYTAEKPADPITLYVYTGQDAAFTLYEDDGLSYGYEKGAFTTIDLKHSESGKTLTIADRKGSFQGMLQNRTFNIIRITPNKAKPLDFNQTPEKTLRYNGKQMMAKF</sequence>
<dbReference type="Gene3D" id="2.60.40.1180">
    <property type="entry name" value="Golgi alpha-mannosidase II"/>
    <property type="match status" value="2"/>
</dbReference>
<dbReference type="InterPro" id="IPR037524">
    <property type="entry name" value="PA14/GLEYA"/>
</dbReference>
<comment type="similarity">
    <text evidence="1 2">Belongs to the glycosyl hydrolase 31 family.</text>
</comment>
<name>A0A7K0G4E8_9SPHI</name>
<evidence type="ECO:0000313" key="4">
    <source>
        <dbReference type="EMBL" id="MRX77846.1"/>
    </source>
</evidence>
<proteinExistence type="inferred from homology"/>
<dbReference type="AlphaFoldDB" id="A0A7K0G4E8"/>
<dbReference type="SMART" id="SM00758">
    <property type="entry name" value="PA14"/>
    <property type="match status" value="1"/>
</dbReference>
<dbReference type="PANTHER" id="PTHR43863">
    <property type="entry name" value="HYDROLASE, PUTATIVE (AFU_ORTHOLOGUE AFUA_1G03140)-RELATED"/>
    <property type="match status" value="1"/>
</dbReference>
<dbReference type="Pfam" id="PF17137">
    <property type="entry name" value="DUF5110"/>
    <property type="match status" value="1"/>
</dbReference>
<dbReference type="Pfam" id="PF07691">
    <property type="entry name" value="PA14"/>
    <property type="match status" value="1"/>
</dbReference>
<dbReference type="SUPFAM" id="SSF51445">
    <property type="entry name" value="(Trans)glycosidases"/>
    <property type="match status" value="1"/>
</dbReference>
<dbReference type="PROSITE" id="PS51820">
    <property type="entry name" value="PA14"/>
    <property type="match status" value="1"/>
</dbReference>
<dbReference type="SUPFAM" id="SSF56988">
    <property type="entry name" value="Anthrax protective antigen"/>
    <property type="match status" value="1"/>
</dbReference>
<dbReference type="InterPro" id="IPR048395">
    <property type="entry name" value="Glyco_hydro_31_C"/>
</dbReference>
<protein>
    <submittedName>
        <fullName evidence="4">DUF5110 domain-containing protein</fullName>
    </submittedName>
</protein>
<dbReference type="Pfam" id="PF21365">
    <property type="entry name" value="Glyco_hydro_31_3rd"/>
    <property type="match status" value="1"/>
</dbReference>
<reference evidence="4 5" key="1">
    <citation type="submission" date="2019-11" db="EMBL/GenBank/DDBJ databases">
        <title>Pedobacter petrophilus genome.</title>
        <authorList>
            <person name="Feldbauer M.J."/>
            <person name="Newman J.D."/>
        </authorList>
    </citation>
    <scope>NUCLEOTIDE SEQUENCE [LARGE SCALE GENOMIC DNA]</scope>
    <source>
        <strain evidence="4 5">LMG 29686</strain>
    </source>
</reference>
<dbReference type="GO" id="GO:0005975">
    <property type="term" value="P:carbohydrate metabolic process"/>
    <property type="evidence" value="ECO:0007669"/>
    <property type="project" value="InterPro"/>
</dbReference>
<accession>A0A7K0G4E8</accession>
<dbReference type="GO" id="GO:0004553">
    <property type="term" value="F:hydrolase activity, hydrolyzing O-glycosyl compounds"/>
    <property type="evidence" value="ECO:0007669"/>
    <property type="project" value="InterPro"/>
</dbReference>
<dbReference type="EMBL" id="WKKH01000033">
    <property type="protein sequence ID" value="MRX77846.1"/>
    <property type="molecule type" value="Genomic_DNA"/>
</dbReference>
<keyword evidence="2" id="KW-0326">Glycosidase</keyword>
<dbReference type="InterPro" id="IPR011658">
    <property type="entry name" value="PA14_dom"/>
</dbReference>
<evidence type="ECO:0000313" key="5">
    <source>
        <dbReference type="Proteomes" id="UP000487757"/>
    </source>
</evidence>
<dbReference type="InterPro" id="IPR000322">
    <property type="entry name" value="Glyco_hydro_31_TIM"/>
</dbReference>
<dbReference type="Gene3D" id="2.60.120.380">
    <property type="match status" value="1"/>
</dbReference>
<dbReference type="PANTHER" id="PTHR43863:SF2">
    <property type="entry name" value="MALTASE-GLUCOAMYLASE"/>
    <property type="match status" value="1"/>
</dbReference>
<dbReference type="SUPFAM" id="SSF51011">
    <property type="entry name" value="Glycosyl hydrolase domain"/>
    <property type="match status" value="1"/>
</dbReference>
<dbReference type="Gene3D" id="3.20.20.80">
    <property type="entry name" value="Glycosidases"/>
    <property type="match status" value="1"/>
</dbReference>
<organism evidence="4 5">
    <name type="scientific">Pedobacter petrophilus</name>
    <dbReference type="NCBI Taxonomy" id="1908241"/>
    <lineage>
        <taxon>Bacteria</taxon>
        <taxon>Pseudomonadati</taxon>
        <taxon>Bacteroidota</taxon>
        <taxon>Sphingobacteriia</taxon>
        <taxon>Sphingobacteriales</taxon>
        <taxon>Sphingobacteriaceae</taxon>
        <taxon>Pedobacter</taxon>
    </lineage>
</organism>
<feature type="domain" description="PA14" evidence="3">
    <location>
        <begin position="65"/>
        <end position="205"/>
    </location>
</feature>
<dbReference type="InterPro" id="IPR013780">
    <property type="entry name" value="Glyco_hydro_b"/>
</dbReference>
<evidence type="ECO:0000259" key="3">
    <source>
        <dbReference type="PROSITE" id="PS51820"/>
    </source>
</evidence>
<dbReference type="Proteomes" id="UP000487757">
    <property type="component" value="Unassembled WGS sequence"/>
</dbReference>
<dbReference type="InterPro" id="IPR033403">
    <property type="entry name" value="DUF5110"/>
</dbReference>
<evidence type="ECO:0000256" key="2">
    <source>
        <dbReference type="RuleBase" id="RU361185"/>
    </source>
</evidence>
<keyword evidence="5" id="KW-1185">Reference proteome</keyword>